<keyword evidence="5" id="KW-0249">Electron transport</keyword>
<accession>A0A8J7YSV2</accession>
<dbReference type="Proteomes" id="UP000738826">
    <property type="component" value="Unassembled WGS sequence"/>
</dbReference>
<evidence type="ECO:0000313" key="10">
    <source>
        <dbReference type="EMBL" id="NCS91860.1"/>
    </source>
</evidence>
<dbReference type="GO" id="GO:0016491">
    <property type="term" value="F:oxidoreductase activity"/>
    <property type="evidence" value="ECO:0007669"/>
    <property type="project" value="UniProtKB-ARBA"/>
</dbReference>
<evidence type="ECO:0000256" key="2">
    <source>
        <dbReference type="ARBA" id="ARBA00022485"/>
    </source>
</evidence>
<dbReference type="PROSITE" id="PS00198">
    <property type="entry name" value="4FE4S_FER_1"/>
    <property type="match status" value="1"/>
</dbReference>
<dbReference type="AlphaFoldDB" id="A0A8J7YSV2"/>
<evidence type="ECO:0000256" key="4">
    <source>
        <dbReference type="ARBA" id="ARBA00022737"/>
    </source>
</evidence>
<evidence type="ECO:0000256" key="6">
    <source>
        <dbReference type="ARBA" id="ARBA00023004"/>
    </source>
</evidence>
<evidence type="ECO:0000256" key="3">
    <source>
        <dbReference type="ARBA" id="ARBA00022723"/>
    </source>
</evidence>
<dbReference type="PROSITE" id="PS51379">
    <property type="entry name" value="4FE4S_FER_2"/>
    <property type="match status" value="2"/>
</dbReference>
<evidence type="ECO:0000313" key="11">
    <source>
        <dbReference type="Proteomes" id="UP000768163"/>
    </source>
</evidence>
<keyword evidence="2" id="KW-0004">4Fe-4S</keyword>
<dbReference type="Pfam" id="PF12838">
    <property type="entry name" value="Fer4_7"/>
    <property type="match status" value="1"/>
</dbReference>
<evidence type="ECO:0000313" key="9">
    <source>
        <dbReference type="EMBL" id="NCN65514.1"/>
    </source>
</evidence>
<name>A0A8J7YSV2_9ARCH</name>
<dbReference type="InterPro" id="IPR017896">
    <property type="entry name" value="4Fe4S_Fe-S-bd"/>
</dbReference>
<evidence type="ECO:0000256" key="1">
    <source>
        <dbReference type="ARBA" id="ARBA00022448"/>
    </source>
</evidence>
<reference evidence="9" key="1">
    <citation type="submission" date="2019-11" db="EMBL/GenBank/DDBJ databases">
        <title>Lipid analysis of CO2-rich subsurface aquifers suggests an autotrophy-based deep biosphere with lysolipids enriched in CPR bacteria.</title>
        <authorList>
            <person name="Probst A.J."/>
            <person name="Elling F.J."/>
            <person name="Castelle C.J."/>
            <person name="Zhu Q."/>
            <person name="Elvert M."/>
            <person name="Birarda G."/>
            <person name="Holman H.-Y."/>
            <person name="Lane K.R."/>
            <person name="Ladd B."/>
            <person name="Ryan M.C."/>
            <person name="Woyke T."/>
            <person name="Hinrichs K.-U."/>
            <person name="Banfield J.F."/>
        </authorList>
    </citation>
    <scope>NUCLEOTIDE SEQUENCE</scope>
    <source>
        <strain evidence="9">CG_2015-01_33_1645</strain>
        <strain evidence="10">CG_2015-04_33_537</strain>
    </source>
</reference>
<organism evidence="9 11">
    <name type="scientific">Candidatus Altarchaeum hamiconexum</name>
    <dbReference type="NCBI Taxonomy" id="1803513"/>
    <lineage>
        <taxon>Archaea</taxon>
        <taxon>Candidatus Altarchaeota</taxon>
        <taxon>Candidatus Altiarchaeia</taxon>
        <taxon>Candidatus Altarchaeales</taxon>
        <taxon>Candidatus Altarchaeaceae</taxon>
        <taxon>Candidatus Altarchaeum</taxon>
    </lineage>
</organism>
<keyword evidence="3" id="KW-0479">Metal-binding</keyword>
<dbReference type="GO" id="GO:0051539">
    <property type="term" value="F:4 iron, 4 sulfur cluster binding"/>
    <property type="evidence" value="ECO:0007669"/>
    <property type="project" value="UniProtKB-KW"/>
</dbReference>
<feature type="domain" description="4Fe-4S ferredoxin-type" evidence="8">
    <location>
        <begin position="2"/>
        <end position="31"/>
    </location>
</feature>
<keyword evidence="1" id="KW-0813">Transport</keyword>
<evidence type="ECO:0000256" key="7">
    <source>
        <dbReference type="ARBA" id="ARBA00023014"/>
    </source>
</evidence>
<dbReference type="PANTHER" id="PTHR43687">
    <property type="entry name" value="ADENYLYLSULFATE REDUCTASE, BETA SUBUNIT"/>
    <property type="match status" value="1"/>
</dbReference>
<dbReference type="SUPFAM" id="SSF54862">
    <property type="entry name" value="4Fe-4S ferredoxins"/>
    <property type="match status" value="1"/>
</dbReference>
<keyword evidence="6" id="KW-0408">Iron</keyword>
<evidence type="ECO:0000259" key="8">
    <source>
        <dbReference type="PROSITE" id="PS51379"/>
    </source>
</evidence>
<protein>
    <submittedName>
        <fullName evidence="9">4Fe-4S dicluster domain-containing protein</fullName>
    </submittedName>
</protein>
<dbReference type="PANTHER" id="PTHR43687:SF6">
    <property type="entry name" value="L-ASPARTATE SEMIALDEHYDE SULFURTRANSFERASE IRON-SULFUR SUBUNIT"/>
    <property type="match status" value="1"/>
</dbReference>
<dbReference type="Proteomes" id="UP000768163">
    <property type="component" value="Unassembled WGS sequence"/>
</dbReference>
<keyword evidence="4" id="KW-0677">Repeat</keyword>
<feature type="domain" description="4Fe-4S ferredoxin-type" evidence="8">
    <location>
        <begin position="33"/>
        <end position="61"/>
    </location>
</feature>
<evidence type="ECO:0000256" key="5">
    <source>
        <dbReference type="ARBA" id="ARBA00022982"/>
    </source>
</evidence>
<gene>
    <name evidence="10" type="ORF">GW779_05615</name>
    <name evidence="9" type="ORF">GW910_05585</name>
</gene>
<dbReference type="EMBL" id="JAACQH010000118">
    <property type="protein sequence ID" value="NCS91860.1"/>
    <property type="molecule type" value="Genomic_DNA"/>
</dbReference>
<comment type="caution">
    <text evidence="9">The sequence shown here is derived from an EMBL/GenBank/DDBJ whole genome shotgun (WGS) entry which is preliminary data.</text>
</comment>
<dbReference type="EMBL" id="JAACVF010000151">
    <property type="protein sequence ID" value="NCN65514.1"/>
    <property type="molecule type" value="Genomic_DNA"/>
</dbReference>
<sequence>MATVKIDEAKCIGCGACVDACPAGIFELNENKAKIINDMSECLGCNACEGVCSEGAITVEN</sequence>
<dbReference type="InterPro" id="IPR050572">
    <property type="entry name" value="Fe-S_Ferredoxin"/>
</dbReference>
<dbReference type="Gene3D" id="3.30.70.20">
    <property type="match status" value="1"/>
</dbReference>
<dbReference type="GO" id="GO:0046872">
    <property type="term" value="F:metal ion binding"/>
    <property type="evidence" value="ECO:0007669"/>
    <property type="project" value="UniProtKB-KW"/>
</dbReference>
<proteinExistence type="predicted"/>
<keyword evidence="7" id="KW-0411">Iron-sulfur</keyword>
<dbReference type="InterPro" id="IPR017900">
    <property type="entry name" value="4Fe4S_Fe_S_CS"/>
</dbReference>